<feature type="region of interest" description="Disordered" evidence="1">
    <location>
        <begin position="805"/>
        <end position="825"/>
    </location>
</feature>
<feature type="region of interest" description="Disordered" evidence="1">
    <location>
        <begin position="58"/>
        <end position="129"/>
    </location>
</feature>
<protein>
    <recommendedName>
        <fullName evidence="2">BAH domain-containing protein</fullName>
    </recommendedName>
</protein>
<feature type="compositionally biased region" description="Pro residues" evidence="1">
    <location>
        <begin position="272"/>
        <end position="286"/>
    </location>
</feature>
<dbReference type="Pfam" id="PF01426">
    <property type="entry name" value="BAH"/>
    <property type="match status" value="1"/>
</dbReference>
<dbReference type="PANTHER" id="PTHR12505">
    <property type="entry name" value="PHD FINGER TRANSCRIPTION FACTOR"/>
    <property type="match status" value="1"/>
</dbReference>
<dbReference type="InterPro" id="IPR001025">
    <property type="entry name" value="BAH_dom"/>
</dbReference>
<feature type="region of interest" description="Disordered" evidence="1">
    <location>
        <begin position="1244"/>
        <end position="1278"/>
    </location>
</feature>
<name>A0A553NUP8_TIGCA</name>
<dbReference type="InterPro" id="IPR047419">
    <property type="entry name" value="Tudor_WGE"/>
</dbReference>
<evidence type="ECO:0000313" key="3">
    <source>
        <dbReference type="EMBL" id="TRY69144.1"/>
    </source>
</evidence>
<dbReference type="InterPro" id="IPR043151">
    <property type="entry name" value="BAH_sf"/>
</dbReference>
<feature type="compositionally biased region" description="Basic and acidic residues" evidence="1">
    <location>
        <begin position="722"/>
        <end position="731"/>
    </location>
</feature>
<feature type="compositionally biased region" description="Basic and acidic residues" evidence="1">
    <location>
        <begin position="900"/>
        <end position="910"/>
    </location>
</feature>
<evidence type="ECO:0000259" key="2">
    <source>
        <dbReference type="PROSITE" id="PS51038"/>
    </source>
</evidence>
<feature type="domain" description="BAH" evidence="2">
    <location>
        <begin position="1317"/>
        <end position="1448"/>
    </location>
</feature>
<dbReference type="CDD" id="cd20397">
    <property type="entry name" value="Tudor_BAHCC1-like"/>
    <property type="match status" value="1"/>
</dbReference>
<feature type="compositionally biased region" description="Basic and acidic residues" evidence="1">
    <location>
        <begin position="930"/>
        <end position="939"/>
    </location>
</feature>
<dbReference type="OMA" id="QTISHGC"/>
<dbReference type="GO" id="GO:0003682">
    <property type="term" value="F:chromatin binding"/>
    <property type="evidence" value="ECO:0007669"/>
    <property type="project" value="InterPro"/>
</dbReference>
<dbReference type="OrthoDB" id="6426227at2759"/>
<feature type="compositionally biased region" description="Low complexity" evidence="1">
    <location>
        <begin position="1252"/>
        <end position="1264"/>
    </location>
</feature>
<feature type="compositionally biased region" description="Low complexity" evidence="1">
    <location>
        <begin position="242"/>
        <end position="252"/>
    </location>
</feature>
<feature type="region of interest" description="Disordered" evidence="1">
    <location>
        <begin position="853"/>
        <end position="953"/>
    </location>
</feature>
<feature type="region of interest" description="Disordered" evidence="1">
    <location>
        <begin position="674"/>
        <end position="756"/>
    </location>
</feature>
<feature type="region of interest" description="Disordered" evidence="1">
    <location>
        <begin position="1"/>
        <end position="46"/>
    </location>
</feature>
<feature type="compositionally biased region" description="Basic residues" evidence="1">
    <location>
        <begin position="1007"/>
        <end position="1031"/>
    </location>
</feature>
<evidence type="ECO:0000256" key="1">
    <source>
        <dbReference type="SAM" id="MobiDB-lite"/>
    </source>
</evidence>
<feature type="compositionally biased region" description="Polar residues" evidence="1">
    <location>
        <begin position="869"/>
        <end position="878"/>
    </location>
</feature>
<evidence type="ECO:0000313" key="4">
    <source>
        <dbReference type="Proteomes" id="UP000318571"/>
    </source>
</evidence>
<feature type="compositionally biased region" description="Polar residues" evidence="1">
    <location>
        <begin position="562"/>
        <end position="578"/>
    </location>
</feature>
<reference evidence="3 4" key="1">
    <citation type="journal article" date="2018" name="Nat. Ecol. Evol.">
        <title>Genomic signatures of mitonuclear coevolution across populations of Tigriopus californicus.</title>
        <authorList>
            <person name="Barreto F.S."/>
            <person name="Watson E.T."/>
            <person name="Lima T.G."/>
            <person name="Willett C.S."/>
            <person name="Edmands S."/>
            <person name="Li W."/>
            <person name="Burton R.S."/>
        </authorList>
    </citation>
    <scope>NUCLEOTIDE SEQUENCE [LARGE SCALE GENOMIC DNA]</scope>
    <source>
        <strain evidence="3 4">San Diego</strain>
    </source>
</reference>
<proteinExistence type="predicted"/>
<keyword evidence="4" id="KW-1185">Reference proteome</keyword>
<feature type="region of interest" description="Disordered" evidence="1">
    <location>
        <begin position="231"/>
        <end position="291"/>
    </location>
</feature>
<gene>
    <name evidence="3" type="ORF">TCAL_05631</name>
</gene>
<dbReference type="InterPro" id="IPR048924">
    <property type="entry name" value="BAHCC1-like_Tudor"/>
</dbReference>
<dbReference type="Pfam" id="PF21744">
    <property type="entry name" value="BAHCC1-like_Tudor"/>
    <property type="match status" value="1"/>
</dbReference>
<organism evidence="3 4">
    <name type="scientific">Tigriopus californicus</name>
    <name type="common">Marine copepod</name>
    <dbReference type="NCBI Taxonomy" id="6832"/>
    <lineage>
        <taxon>Eukaryota</taxon>
        <taxon>Metazoa</taxon>
        <taxon>Ecdysozoa</taxon>
        <taxon>Arthropoda</taxon>
        <taxon>Crustacea</taxon>
        <taxon>Multicrustacea</taxon>
        <taxon>Hexanauplia</taxon>
        <taxon>Copepoda</taxon>
        <taxon>Harpacticoida</taxon>
        <taxon>Harpacticidae</taxon>
        <taxon>Tigriopus</taxon>
    </lineage>
</organism>
<feature type="region of interest" description="Disordered" evidence="1">
    <location>
        <begin position="983"/>
        <end position="1046"/>
    </location>
</feature>
<dbReference type="InterPro" id="IPR056841">
    <property type="entry name" value="TNRC18_BAHCC1-like_SH3"/>
</dbReference>
<dbReference type="Proteomes" id="UP000318571">
    <property type="component" value="Chromosome 1"/>
</dbReference>
<feature type="compositionally biased region" description="Basic residues" evidence="1">
    <location>
        <begin position="983"/>
        <end position="993"/>
    </location>
</feature>
<comment type="caution">
    <text evidence="3">The sequence shown here is derived from an EMBL/GenBank/DDBJ whole genome shotgun (WGS) entry which is preliminary data.</text>
</comment>
<feature type="compositionally biased region" description="Polar residues" evidence="1">
    <location>
        <begin position="1"/>
        <end position="12"/>
    </location>
</feature>
<feature type="compositionally biased region" description="Low complexity" evidence="1">
    <location>
        <begin position="77"/>
        <end position="88"/>
    </location>
</feature>
<dbReference type="Pfam" id="PF24912">
    <property type="entry name" value="SH3_TNRC18"/>
    <property type="match status" value="1"/>
</dbReference>
<sequence>MSHSSFMAQRTGRSFPCHGPPTSTADDSARPPISPPHGVDPKFAAPLSSTSHLLPIRPVPLSHLQSGQSPTLARVKAGPQSSTAASTGTPPPNGTTFFRPIGLGGSPSATSTPISRCAGSTRVPKTSGLDADAELDWQLENGSRDSAFEDDLSCSRTTPINHTSIRNRKWRQHSCPGGARVKRETYPLDHSIEPISIETTGRRDSGFHSAGPLSAPGSFYPNSFLPESSAVSPLSHTPGLVSPSSTTSSLPSPRAPNLLPSMMGSGTTSLPLLPPFTPTPPSPVVSPEPTGANASYLHNPLLASPLLHPMHPLNYRWPAESLSSPFYLCTGMPYPPSLLWNPSLFRLYPPAAHSHPFEPNNLTTSPMNPMNHHPHFLAANGHEINPHVLGSNRPLNMSSKPDIQDLSRNALDKVKLGEDVDMKPIRESLRTSNAKSQLSHPVVPQSKEVLPGEVKIEIMDTTNLKDERDQNITVTDDPNEEGSMCKAVQDQNGLYLLSRGIERLNECGETRVASSVSPRSDPGNLGGAPIFRRRLSRLDLLCDAASTVETPSEDLSERQILSAPNSPKPTNDESNGPESRSKSLDGVKSALNRRYTSPEAERDVKAYLASKSKSPKRIIDKGPKVNIVAPLLGGPPKTEPISEKELSMRSSMADIQRQYQEKYKQLFKLQHQCLKQKRNDSHPSHSASTSESPKSKKLKSATTTTTTTTTSTPTHAPLMVDSKNKVKRPGDLHSGTHQREEPFVNNANASQSEPVVDRSILNDLRIHNGKDPRDFKACPLSMTSKLNSTLKPSHDETQKLKSILDSQHSKVTKNPSKHGFKRSPETLYRWEVRPEPSPNSEMDISQQKAHGHLLKFRPNGPSPFKNLLRLTNQDSSSDPVPEQASLKKADTLSSPGCERQVPEDKIKIEVEPSMNDSPAPSTPRAPLKVELPDHNEPSEAKGSPNQNLISKSDPVCAVSSNPIVKSEEECGVIKDLLTLKVKRPKSKKSKKERKNMDSDDQGETSHSHHRRHRHHHHQKSKRSKKAERHKSKETAPTSIELDFEPASTSGCHRRTCVLEENDLMTDTRILFRMDGYFYPGKIQEISPPDIYGVLVDHERGNKPHILTREEMLNEVILEMRPPSVESIPIGTRVCAFWSQKYHYLFPGKVGDPELVDARLGSDFVNIELDDGDSRDIALSDIRLLPVGYPIVQYEPDDIGRRRRKQSTDCSSTEASPLKSRLLVRTTNPATVMPKASLKVTLSVKGKTKEQLGSHQSASSGSSHSELTKPNVHSDKRDTGISAFLPSQQLWNWFGPPAKIPKKGRGRIIHTGIARKKEKLFTGDCAVFLSTGRPDRPFIGRLDSMWETSTGNKRVRVKWFYHAAETEGLANQGKRVQDLKLPGALFESMHFDENDLQTISHGCEVLEISKFRERTLQDRSKLDKLYENNDLYYLAGQYDPVEGTIAFANGVFEEG</sequence>
<dbReference type="InterPro" id="IPR052429">
    <property type="entry name" value="BAH_domain_protein"/>
</dbReference>
<feature type="compositionally biased region" description="Low complexity" evidence="1">
    <location>
        <begin position="700"/>
        <end position="714"/>
    </location>
</feature>
<feature type="region of interest" description="Disordered" evidence="1">
    <location>
        <begin position="547"/>
        <end position="599"/>
    </location>
</feature>
<dbReference type="Gene3D" id="2.30.30.490">
    <property type="match status" value="1"/>
</dbReference>
<dbReference type="PROSITE" id="PS51038">
    <property type="entry name" value="BAH"/>
    <property type="match status" value="1"/>
</dbReference>
<dbReference type="PANTHER" id="PTHR12505:SF24">
    <property type="entry name" value="PROTEIN WINGED EYE"/>
    <property type="match status" value="1"/>
</dbReference>
<accession>A0A553NUP8</accession>
<dbReference type="EMBL" id="VCGU01000010">
    <property type="protein sequence ID" value="TRY69144.1"/>
    <property type="molecule type" value="Genomic_DNA"/>
</dbReference>
<feature type="region of interest" description="Disordered" evidence="1">
    <location>
        <begin position="1195"/>
        <end position="1220"/>
    </location>
</feature>